<evidence type="ECO:0000313" key="1">
    <source>
        <dbReference type="EMBL" id="GGA47307.1"/>
    </source>
</evidence>
<accession>A0A916R9B9</accession>
<evidence type="ECO:0000313" key="2">
    <source>
        <dbReference type="Proteomes" id="UP000596977"/>
    </source>
</evidence>
<gene>
    <name evidence="1" type="ORF">GCM10011499_16380</name>
</gene>
<reference evidence="1 2" key="1">
    <citation type="journal article" date="2014" name="Int. J. Syst. Evol. Microbiol.">
        <title>Complete genome sequence of Corynebacterium casei LMG S-19264T (=DSM 44701T), isolated from a smear-ripened cheese.</title>
        <authorList>
            <consortium name="US DOE Joint Genome Institute (JGI-PGF)"/>
            <person name="Walter F."/>
            <person name="Albersmeier A."/>
            <person name="Kalinowski J."/>
            <person name="Ruckert C."/>
        </authorList>
    </citation>
    <scope>NUCLEOTIDE SEQUENCE [LARGE SCALE GENOMIC DNA]</scope>
    <source>
        <strain evidence="1 2">CGMCC 1.15896</strain>
    </source>
</reference>
<dbReference type="OrthoDB" id="8445498at2"/>
<keyword evidence="2" id="KW-1185">Reference proteome</keyword>
<proteinExistence type="predicted"/>
<dbReference type="Proteomes" id="UP000596977">
    <property type="component" value="Unassembled WGS sequence"/>
</dbReference>
<dbReference type="RefSeq" id="WP_127073882.1">
    <property type="nucleotide sequence ID" value="NZ_BMKB01000002.1"/>
</dbReference>
<sequence>MTVTNPIELHPDHAAVSTPLPVPANDNHRWSWPAYSRLKAGRLMRTPEDNVVALCALVRLRRDLEAIGGCASWTTDTPDATINEDVQIGYGADLKREKPTAEHLIALYIAGTLEFLPTRDGELVPHKSDNGDVYQIEDRLRGPRGPELPEYPDEVEAELNGRYSGAEWPSAPNAAKSARHVFVGAMMKAAPETRTWHSPESGMINTIFAEKTVVHLQDALPKALWRVLESSVDGATAEEIGQDRGHSAKYAQTVGAELQRVALEALVDAYAKYDARGNAT</sequence>
<dbReference type="AlphaFoldDB" id="A0A916R9B9"/>
<protein>
    <submittedName>
        <fullName evidence="1">Uncharacterized protein</fullName>
    </submittedName>
</protein>
<dbReference type="EMBL" id="BMKB01000002">
    <property type="protein sequence ID" value="GGA47307.1"/>
    <property type="molecule type" value="Genomic_DNA"/>
</dbReference>
<organism evidence="1 2">
    <name type="scientific">Pelagibacterium lentulum</name>
    <dbReference type="NCBI Taxonomy" id="2029865"/>
    <lineage>
        <taxon>Bacteria</taxon>
        <taxon>Pseudomonadati</taxon>
        <taxon>Pseudomonadota</taxon>
        <taxon>Alphaproteobacteria</taxon>
        <taxon>Hyphomicrobiales</taxon>
        <taxon>Devosiaceae</taxon>
        <taxon>Pelagibacterium</taxon>
    </lineage>
</organism>
<name>A0A916R9B9_9HYPH</name>
<comment type="caution">
    <text evidence="1">The sequence shown here is derived from an EMBL/GenBank/DDBJ whole genome shotgun (WGS) entry which is preliminary data.</text>
</comment>